<dbReference type="GO" id="GO:0005886">
    <property type="term" value="C:plasma membrane"/>
    <property type="evidence" value="ECO:0007669"/>
    <property type="project" value="UniProtKB-SubCell"/>
</dbReference>
<feature type="transmembrane region" description="Helical" evidence="7">
    <location>
        <begin position="26"/>
        <end position="43"/>
    </location>
</feature>
<dbReference type="EMBL" id="CP012333">
    <property type="protein sequence ID" value="AKU98501.1"/>
    <property type="molecule type" value="Genomic_DNA"/>
</dbReference>
<evidence type="ECO:0000256" key="5">
    <source>
        <dbReference type="ARBA" id="ARBA00023136"/>
    </source>
</evidence>
<keyword evidence="4 7" id="KW-1133">Transmembrane helix</keyword>
<evidence type="ECO:0000256" key="6">
    <source>
        <dbReference type="SAM" id="MobiDB-lite"/>
    </source>
</evidence>
<feature type="transmembrane region" description="Helical" evidence="7">
    <location>
        <begin position="148"/>
        <end position="169"/>
    </location>
</feature>
<evidence type="ECO:0000313" key="8">
    <source>
        <dbReference type="EMBL" id="AKU98501.1"/>
    </source>
</evidence>
<sequence>MGKSAEKPVSTARPGRAKGSFSTKRALVVLGVLVLVVLLDFFLKDIVPDSSVRQLLMLAACNVLVALSLNVINGMAGQFSIGHAGFIGIGAYTSAVLASNMHQSFGGGDPSFARSFVVVPLCLLASACMAGLFGFLVGLPSLRLRGDYLAIVTLGFAEIFRLVIATAQADTGKGNGIFTKIAAALSSLGGQNGYQGVNNAGVPLYAGPFWVFGLAALIGVVAWRIKFSGWGRALRALREDEIAAAAVGVDPTRYKVTSFVIAAAGGGIAGGLMALMRDGLGIVNPDNFNFQTSFDAITMVILGGSGSVTGSAIGGIFITFTVKAIELLQGSSVVQDLRHSAEWLDLNALRMIIYAMVLIALMVLRPEGMLGERELFSKKRKKPEGPANAGGSSKASSSAEGEGDGKAKAGVEAPTGTGG</sequence>
<dbReference type="InterPro" id="IPR001851">
    <property type="entry name" value="ABC_transp_permease"/>
</dbReference>
<accession>A0A0K1PYN5</accession>
<name>A0A0K1PYN5_9BACT</name>
<dbReference type="STRING" id="1391654.AKJ09_05165"/>
<feature type="transmembrane region" description="Helical" evidence="7">
    <location>
        <begin position="79"/>
        <end position="97"/>
    </location>
</feature>
<keyword evidence="5 7" id="KW-0472">Membrane</keyword>
<evidence type="ECO:0000256" key="2">
    <source>
        <dbReference type="ARBA" id="ARBA00022475"/>
    </source>
</evidence>
<evidence type="ECO:0000256" key="3">
    <source>
        <dbReference type="ARBA" id="ARBA00022692"/>
    </source>
</evidence>
<organism evidence="8 9">
    <name type="scientific">Labilithrix luteola</name>
    <dbReference type="NCBI Taxonomy" id="1391654"/>
    <lineage>
        <taxon>Bacteria</taxon>
        <taxon>Pseudomonadati</taxon>
        <taxon>Myxococcota</taxon>
        <taxon>Polyangia</taxon>
        <taxon>Polyangiales</taxon>
        <taxon>Labilitrichaceae</taxon>
        <taxon>Labilithrix</taxon>
    </lineage>
</organism>
<evidence type="ECO:0000256" key="1">
    <source>
        <dbReference type="ARBA" id="ARBA00004651"/>
    </source>
</evidence>
<dbReference type="CDD" id="cd06581">
    <property type="entry name" value="TM_PBP1_LivM_like"/>
    <property type="match status" value="1"/>
</dbReference>
<evidence type="ECO:0000256" key="4">
    <source>
        <dbReference type="ARBA" id="ARBA00022989"/>
    </source>
</evidence>
<feature type="transmembrane region" description="Helical" evidence="7">
    <location>
        <begin position="256"/>
        <end position="276"/>
    </location>
</feature>
<feature type="region of interest" description="Disordered" evidence="6">
    <location>
        <begin position="376"/>
        <end position="419"/>
    </location>
</feature>
<dbReference type="OrthoDB" id="9780757at2"/>
<evidence type="ECO:0000313" key="9">
    <source>
        <dbReference type="Proteomes" id="UP000064967"/>
    </source>
</evidence>
<gene>
    <name evidence="8" type="ORF">AKJ09_05165</name>
</gene>
<feature type="transmembrane region" description="Helical" evidence="7">
    <location>
        <begin position="117"/>
        <end position="136"/>
    </location>
</feature>
<dbReference type="RefSeq" id="WP_146649449.1">
    <property type="nucleotide sequence ID" value="NZ_CP012333.1"/>
</dbReference>
<feature type="transmembrane region" description="Helical" evidence="7">
    <location>
        <begin position="55"/>
        <end position="72"/>
    </location>
</feature>
<proteinExistence type="predicted"/>
<feature type="transmembrane region" description="Helical" evidence="7">
    <location>
        <begin position="204"/>
        <end position="225"/>
    </location>
</feature>
<reference evidence="8 9" key="1">
    <citation type="submission" date="2015-08" db="EMBL/GenBank/DDBJ databases">
        <authorList>
            <person name="Babu N.S."/>
            <person name="Beckwith C.J."/>
            <person name="Beseler K.G."/>
            <person name="Brison A."/>
            <person name="Carone J.V."/>
            <person name="Caskin T.P."/>
            <person name="Diamond M."/>
            <person name="Durham M.E."/>
            <person name="Foxe J.M."/>
            <person name="Go M."/>
            <person name="Henderson B.A."/>
            <person name="Jones I.B."/>
            <person name="McGettigan J.A."/>
            <person name="Micheletti S.J."/>
            <person name="Nasrallah M.E."/>
            <person name="Ortiz D."/>
            <person name="Piller C.R."/>
            <person name="Privatt S.R."/>
            <person name="Schneider S.L."/>
            <person name="Sharp S."/>
            <person name="Smith T.C."/>
            <person name="Stanton J.D."/>
            <person name="Ullery H.E."/>
            <person name="Wilson R.J."/>
            <person name="Serrano M.G."/>
            <person name="Buck G."/>
            <person name="Lee V."/>
            <person name="Wang Y."/>
            <person name="Carvalho R."/>
            <person name="Voegtly L."/>
            <person name="Shi R."/>
            <person name="Duckworth R."/>
            <person name="Johnson A."/>
            <person name="Loviza R."/>
            <person name="Walstead R."/>
            <person name="Shah Z."/>
            <person name="Kiflezghi M."/>
            <person name="Wade K."/>
            <person name="Ball S.L."/>
            <person name="Bradley K.W."/>
            <person name="Asai D.J."/>
            <person name="Bowman C.A."/>
            <person name="Russell D.A."/>
            <person name="Pope W.H."/>
            <person name="Jacobs-Sera D."/>
            <person name="Hendrix R.W."/>
            <person name="Hatfull G.F."/>
        </authorList>
    </citation>
    <scope>NUCLEOTIDE SEQUENCE [LARGE SCALE GENOMIC DNA]</scope>
    <source>
        <strain evidence="8 9">DSM 27648</strain>
    </source>
</reference>
<keyword evidence="3 7" id="KW-0812">Transmembrane</keyword>
<dbReference type="PANTHER" id="PTHR30482:SF10">
    <property type="entry name" value="HIGH-AFFINITY BRANCHED-CHAIN AMINO ACID TRANSPORT PROTEIN BRAE"/>
    <property type="match status" value="1"/>
</dbReference>
<feature type="transmembrane region" description="Helical" evidence="7">
    <location>
        <begin position="343"/>
        <end position="364"/>
    </location>
</feature>
<dbReference type="AlphaFoldDB" id="A0A0K1PYN5"/>
<dbReference type="KEGG" id="llu:AKJ09_05165"/>
<feature type="compositionally biased region" description="Low complexity" evidence="6">
    <location>
        <begin position="387"/>
        <end position="400"/>
    </location>
</feature>
<keyword evidence="9" id="KW-1185">Reference proteome</keyword>
<dbReference type="InterPro" id="IPR043428">
    <property type="entry name" value="LivM-like"/>
</dbReference>
<comment type="subcellular location">
    <subcellularLocation>
        <location evidence="1">Cell membrane</location>
        <topology evidence="1">Multi-pass membrane protein</topology>
    </subcellularLocation>
</comment>
<evidence type="ECO:0000256" key="7">
    <source>
        <dbReference type="SAM" id="Phobius"/>
    </source>
</evidence>
<keyword evidence="2" id="KW-1003">Cell membrane</keyword>
<dbReference type="PATRIC" id="fig|1391654.3.peg.5236"/>
<dbReference type="Pfam" id="PF02653">
    <property type="entry name" value="BPD_transp_2"/>
    <property type="match status" value="1"/>
</dbReference>
<dbReference type="PANTHER" id="PTHR30482">
    <property type="entry name" value="HIGH-AFFINITY BRANCHED-CHAIN AMINO ACID TRANSPORT SYSTEM PERMEASE"/>
    <property type="match status" value="1"/>
</dbReference>
<protein>
    <submittedName>
        <fullName evidence="8">Branched-chain amino acid transport system permease protein LivM</fullName>
    </submittedName>
</protein>
<dbReference type="GO" id="GO:0015658">
    <property type="term" value="F:branched-chain amino acid transmembrane transporter activity"/>
    <property type="evidence" value="ECO:0007669"/>
    <property type="project" value="InterPro"/>
</dbReference>
<feature type="transmembrane region" description="Helical" evidence="7">
    <location>
        <begin position="296"/>
        <end position="322"/>
    </location>
</feature>
<dbReference type="Proteomes" id="UP000064967">
    <property type="component" value="Chromosome"/>
</dbReference>